<dbReference type="Proteomes" id="UP000027822">
    <property type="component" value="Unassembled WGS sequence"/>
</dbReference>
<comment type="subcellular location">
    <subcellularLocation>
        <location evidence="1">Cell membrane</location>
        <topology evidence="1">Multi-pass membrane protein</topology>
    </subcellularLocation>
</comment>
<dbReference type="OrthoDB" id="1653617at2"/>
<proteinExistence type="predicted"/>
<dbReference type="PROSITE" id="PS51257">
    <property type="entry name" value="PROKAR_LIPOPROTEIN"/>
    <property type="match status" value="1"/>
</dbReference>
<name>A0A073JWH6_9BACI</name>
<sequence>MKLGARILKTGIAITLALFACILLELPSPVFAGISAIFAVQPSVYRSYLTALEQIQANVIGAVFAIVFMFTFGNNPFIIGLTCILVIALTLQLHLENTIPIALVTVIAIMEYQGDNFFDFALLRFATIMIGIIAASVVNLLFMPPKYETKLYHRIVDNTEEILKWIRMSSRQASDFTTLKTDIDRMKEKMIKLNHFYLLYKEERSYTKKIRFAKIRKLVLFRQMLATTSRALNTLKALHRTENELRHMPESFQESIQNELDSLTNYHEQVLLKFIGKAKKQQSVEMLDEVFTCREELLDIFMNYQNKDDEEAYKTWLHLFPLISAIINYGEEVEHLDLLVDSFYTYHNPENELQIQEKQEDE</sequence>
<evidence type="ECO:0000256" key="4">
    <source>
        <dbReference type="ARBA" id="ARBA00022989"/>
    </source>
</evidence>
<dbReference type="RefSeq" id="WP_034639195.1">
    <property type="nucleotide sequence ID" value="NZ_CBCSJC010000023.1"/>
</dbReference>
<dbReference type="eggNOG" id="COG4129">
    <property type="taxonomic scope" value="Bacteria"/>
</dbReference>
<evidence type="ECO:0000256" key="6">
    <source>
        <dbReference type="SAM" id="Phobius"/>
    </source>
</evidence>
<dbReference type="AlphaFoldDB" id="A0A073JWH6"/>
<organism evidence="7 8">
    <name type="scientific">Bacillus manliponensis</name>
    <dbReference type="NCBI Taxonomy" id="574376"/>
    <lineage>
        <taxon>Bacteria</taxon>
        <taxon>Bacillati</taxon>
        <taxon>Bacillota</taxon>
        <taxon>Bacilli</taxon>
        <taxon>Bacillales</taxon>
        <taxon>Bacillaceae</taxon>
        <taxon>Bacillus</taxon>
        <taxon>Bacillus cereus group</taxon>
    </lineage>
</organism>
<dbReference type="PANTHER" id="PTHR30509:SF27">
    <property type="entry name" value="UPF0421 PROTEIN YGAE"/>
    <property type="match status" value="1"/>
</dbReference>
<dbReference type="Pfam" id="PF06081">
    <property type="entry name" value="ArAE_1"/>
    <property type="match status" value="1"/>
</dbReference>
<keyword evidence="5 6" id="KW-0472">Membrane</keyword>
<dbReference type="InterPro" id="IPR010343">
    <property type="entry name" value="ArAE_1"/>
</dbReference>
<evidence type="ECO:0000256" key="3">
    <source>
        <dbReference type="ARBA" id="ARBA00022692"/>
    </source>
</evidence>
<keyword evidence="8" id="KW-1185">Reference proteome</keyword>
<evidence type="ECO:0000256" key="1">
    <source>
        <dbReference type="ARBA" id="ARBA00004651"/>
    </source>
</evidence>
<reference evidence="7 8" key="1">
    <citation type="submission" date="2014-06" db="EMBL/GenBank/DDBJ databases">
        <title>Draft genome sequence of Bacillus manliponensis JCM 15802 (MCCC 1A00708).</title>
        <authorList>
            <person name="Lai Q."/>
            <person name="Liu Y."/>
            <person name="Shao Z."/>
        </authorList>
    </citation>
    <scope>NUCLEOTIDE SEQUENCE [LARGE SCALE GENOMIC DNA]</scope>
    <source>
        <strain evidence="7 8">JCM 15802</strain>
    </source>
</reference>
<gene>
    <name evidence="7" type="ORF">BAMA_23650</name>
</gene>
<protein>
    <submittedName>
        <fullName evidence="7">Membrane protein</fullName>
    </submittedName>
</protein>
<evidence type="ECO:0000256" key="5">
    <source>
        <dbReference type="ARBA" id="ARBA00023136"/>
    </source>
</evidence>
<keyword evidence="4 6" id="KW-1133">Transmembrane helix</keyword>
<keyword evidence="2" id="KW-1003">Cell membrane</keyword>
<dbReference type="GO" id="GO:0005886">
    <property type="term" value="C:plasma membrane"/>
    <property type="evidence" value="ECO:0007669"/>
    <property type="project" value="UniProtKB-SubCell"/>
</dbReference>
<dbReference type="EMBL" id="JOTN01000008">
    <property type="protein sequence ID" value="KEK19364.1"/>
    <property type="molecule type" value="Genomic_DNA"/>
</dbReference>
<evidence type="ECO:0000313" key="7">
    <source>
        <dbReference type="EMBL" id="KEK19364.1"/>
    </source>
</evidence>
<comment type="caution">
    <text evidence="7">The sequence shown here is derived from an EMBL/GenBank/DDBJ whole genome shotgun (WGS) entry which is preliminary data.</text>
</comment>
<dbReference type="STRING" id="574376.BAMA_23650"/>
<evidence type="ECO:0000256" key="2">
    <source>
        <dbReference type="ARBA" id="ARBA00022475"/>
    </source>
</evidence>
<feature type="transmembrane region" description="Helical" evidence="6">
    <location>
        <begin position="121"/>
        <end position="142"/>
    </location>
</feature>
<evidence type="ECO:0000313" key="8">
    <source>
        <dbReference type="Proteomes" id="UP000027822"/>
    </source>
</evidence>
<dbReference type="PANTHER" id="PTHR30509">
    <property type="entry name" value="P-HYDROXYBENZOIC ACID EFFLUX PUMP SUBUNIT-RELATED"/>
    <property type="match status" value="1"/>
</dbReference>
<feature type="transmembrane region" description="Helical" evidence="6">
    <location>
        <begin position="48"/>
        <end position="70"/>
    </location>
</feature>
<keyword evidence="3 6" id="KW-0812">Transmembrane</keyword>
<accession>A0A073JWH6</accession>